<proteinExistence type="predicted"/>
<evidence type="ECO:0000256" key="1">
    <source>
        <dbReference type="SAM" id="MobiDB-lite"/>
    </source>
</evidence>
<feature type="region of interest" description="Disordered" evidence="1">
    <location>
        <begin position="356"/>
        <end position="377"/>
    </location>
</feature>
<feature type="non-terminal residue" evidence="2">
    <location>
        <position position="475"/>
    </location>
</feature>
<dbReference type="Proteomes" id="UP000838878">
    <property type="component" value="Chromosome 9"/>
</dbReference>
<feature type="compositionally biased region" description="Low complexity" evidence="1">
    <location>
        <begin position="28"/>
        <end position="39"/>
    </location>
</feature>
<accession>A0A8J9YL97</accession>
<feature type="region of interest" description="Disordered" evidence="1">
    <location>
        <begin position="27"/>
        <end position="109"/>
    </location>
</feature>
<protein>
    <submittedName>
        <fullName evidence="2">Uncharacterized protein</fullName>
    </submittedName>
</protein>
<reference evidence="2" key="1">
    <citation type="submission" date="2021-12" db="EMBL/GenBank/DDBJ databases">
        <authorList>
            <person name="Martin H S."/>
        </authorList>
    </citation>
    <scope>NUCLEOTIDE SEQUENCE</scope>
</reference>
<dbReference type="OrthoDB" id="6256369at2759"/>
<evidence type="ECO:0000313" key="2">
    <source>
        <dbReference type="EMBL" id="CAH0730830.1"/>
    </source>
</evidence>
<evidence type="ECO:0000313" key="3">
    <source>
        <dbReference type="Proteomes" id="UP000838878"/>
    </source>
</evidence>
<organism evidence="2 3">
    <name type="scientific">Brenthis ino</name>
    <name type="common">lesser marbled fritillary</name>
    <dbReference type="NCBI Taxonomy" id="405034"/>
    <lineage>
        <taxon>Eukaryota</taxon>
        <taxon>Metazoa</taxon>
        <taxon>Ecdysozoa</taxon>
        <taxon>Arthropoda</taxon>
        <taxon>Hexapoda</taxon>
        <taxon>Insecta</taxon>
        <taxon>Pterygota</taxon>
        <taxon>Neoptera</taxon>
        <taxon>Endopterygota</taxon>
        <taxon>Lepidoptera</taxon>
        <taxon>Glossata</taxon>
        <taxon>Ditrysia</taxon>
        <taxon>Papilionoidea</taxon>
        <taxon>Nymphalidae</taxon>
        <taxon>Heliconiinae</taxon>
        <taxon>Argynnini</taxon>
        <taxon>Brenthis</taxon>
    </lineage>
</organism>
<dbReference type="AlphaFoldDB" id="A0A8J9YL97"/>
<dbReference type="EMBL" id="OV170229">
    <property type="protein sequence ID" value="CAH0730830.1"/>
    <property type="molecule type" value="Genomic_DNA"/>
</dbReference>
<gene>
    <name evidence="2" type="ORF">BINO364_LOCUS15765</name>
</gene>
<feature type="region of interest" description="Disordered" evidence="1">
    <location>
        <begin position="242"/>
        <end position="307"/>
    </location>
</feature>
<feature type="compositionally biased region" description="Basic and acidic residues" evidence="1">
    <location>
        <begin position="264"/>
        <end position="278"/>
    </location>
</feature>
<name>A0A8J9YL97_9NEOP</name>
<keyword evidence="3" id="KW-1185">Reference proteome</keyword>
<sequence length="475" mass="51455">MAGTRTISGEPPRSTAYYYADLEKIKRQNGGQARQNGAQEQHGGQDKEQNLNELSEYDETNEVINDGATKDVPPLRDRWSPEYTTPENGVKVGETYSTAGTFPMPESKEKEPLLAELEIVGRVPLTQLDTTPGVRRSRSWYLCCPNVGDEEISRESSWRYSSLRPVTAPPVPGQNGFNMVATQSSGRVDDLSTLRAERDALARALAAERQRAAAAARAHDARLAELHGVIAELVRRRTADKRAKAIPEEEVSDECESTTQPAGELEHDADMSQTEHNDNSSLLSPAELPTPQDSKVEPLPDDTDVSTTEHIGLETPKLEVSPPQGSEQCSSLALCERDSEICVSTARCCQSARAAHGGGSCERERGSPGLLPPSPGRCESREAKMASRVRLRRAGDAASDHVSDEEAWCAEAAERLALDVCAQAGLREALVAAGNDEAAAAQTAAWRARCLRLAADCRVLDCALARAVDTAHRYS</sequence>